<evidence type="ECO:0000256" key="1">
    <source>
        <dbReference type="ARBA" id="ARBA00004173"/>
    </source>
</evidence>
<dbReference type="OrthoDB" id="1890565at2759"/>
<dbReference type="SUPFAM" id="SSF48452">
    <property type="entry name" value="TPR-like"/>
    <property type="match status" value="1"/>
</dbReference>
<dbReference type="GO" id="GO:0003729">
    <property type="term" value="F:mRNA binding"/>
    <property type="evidence" value="ECO:0007669"/>
    <property type="project" value="UniProtKB-ARBA"/>
</dbReference>
<evidence type="ECO:0000256" key="4">
    <source>
        <dbReference type="ARBA" id="ARBA00022946"/>
    </source>
</evidence>
<evidence type="ECO:0000256" key="5">
    <source>
        <dbReference type="ARBA" id="ARBA00023128"/>
    </source>
</evidence>
<proteinExistence type="inferred from homology"/>
<feature type="region of interest" description="Disordered" evidence="8">
    <location>
        <begin position="24"/>
        <end position="44"/>
    </location>
</feature>
<reference evidence="9 10" key="1">
    <citation type="submission" date="2018-02" db="EMBL/GenBank/DDBJ databases">
        <title>Draft genome of wild Prunus yedoensis var. nudiflora.</title>
        <authorList>
            <person name="Baek S."/>
            <person name="Kim J.-H."/>
            <person name="Choi K."/>
            <person name="Kim G.-B."/>
            <person name="Cho A."/>
            <person name="Jang H."/>
            <person name="Shin C.-H."/>
            <person name="Yu H.-J."/>
            <person name="Mun J.-H."/>
        </authorList>
    </citation>
    <scope>NUCLEOTIDE SEQUENCE [LARGE SCALE GENOMIC DNA]</scope>
    <source>
        <strain evidence="10">cv. Jeju island</strain>
        <tissue evidence="9">Leaf</tissue>
    </source>
</reference>
<name>A0A315A0D0_PRUYE</name>
<dbReference type="GO" id="GO:0005739">
    <property type="term" value="C:mitochondrion"/>
    <property type="evidence" value="ECO:0007669"/>
    <property type="project" value="UniProtKB-SubCell"/>
</dbReference>
<dbReference type="InterPro" id="IPR019734">
    <property type="entry name" value="TPR_rpt"/>
</dbReference>
<dbReference type="EMBL" id="PJQY01000852">
    <property type="protein sequence ID" value="PQQ07506.1"/>
    <property type="molecule type" value="Genomic_DNA"/>
</dbReference>
<dbReference type="InterPro" id="IPR011990">
    <property type="entry name" value="TPR-like_helical_dom_sf"/>
</dbReference>
<evidence type="ECO:0000256" key="6">
    <source>
        <dbReference type="PROSITE-ProRule" id="PRU00339"/>
    </source>
</evidence>
<dbReference type="Gene3D" id="1.25.40.10">
    <property type="entry name" value="Tetratricopeptide repeat domain"/>
    <property type="match status" value="3"/>
</dbReference>
<dbReference type="PANTHER" id="PTHR45717">
    <property type="entry name" value="OS12G0527900 PROTEIN"/>
    <property type="match status" value="1"/>
</dbReference>
<evidence type="ECO:0000256" key="2">
    <source>
        <dbReference type="ARBA" id="ARBA00007626"/>
    </source>
</evidence>
<dbReference type="STRING" id="2094558.A0A315A0D0"/>
<feature type="repeat" description="PPR" evidence="7">
    <location>
        <begin position="145"/>
        <end position="179"/>
    </location>
</feature>
<keyword evidence="4" id="KW-0809">Transit peptide</keyword>
<accession>A0A315A0D0</accession>
<dbReference type="PANTHER" id="PTHR45717:SF6">
    <property type="entry name" value="PENTACOTRIPEPTIDE-REPEAT REGION OF PRORP DOMAIN-CONTAINING PROTEIN"/>
    <property type="match status" value="1"/>
</dbReference>
<feature type="repeat" description="PPR" evidence="7">
    <location>
        <begin position="180"/>
        <end position="214"/>
    </location>
</feature>
<sequence length="487" mass="54925">MKLSCMSKLISFSLQNPRRYYGALPSLRPSKTPNPPSLSSSSSSATLHDRIKVIRDPKASVLPVLEQWVTEGGAVEKQELQSLVRLLKDFRRFNHALEISQWMTDCRYFDLSPSDAAARLNLIHKVHGLEHAEKYFNNMSKSLKSVNAYGALLSIYVQEHSVEKAEATMQKMKKMGMAKTSFPYNMLINLYSQNGEHEKINILMQEMEENGIPLDKYTLRNRMTAYIAASDMPGMETILNRMEEDANFIVDWKIYSMAASGYLKVGMIKKACSMLKMMEGMMPLQGRKSLEFLITLYANTGHKEELYRVWNTYKPSNEPMDVPYGCMISSLAKLDDIEGAERLLVAYCKRGLFDKAESAVKKAGEGRIPYASTWNALAIGYTESKQMPKAIETLKKALSVDRQGWVPDYSTLTACLDYLEGQGDFEGIEEIISLLKNLGPLSRDLYHRLLRASAASGKSVSIILDQMKMDGFTADEEAYKFLETGPS</sequence>
<comment type="subcellular location">
    <subcellularLocation>
        <location evidence="1">Mitochondrion</location>
    </subcellularLocation>
</comment>
<keyword evidence="6" id="KW-0802">TPR repeat</keyword>
<comment type="similarity">
    <text evidence="2">Belongs to the PPR family. P subfamily.</text>
</comment>
<evidence type="ECO:0000256" key="7">
    <source>
        <dbReference type="PROSITE-ProRule" id="PRU00708"/>
    </source>
</evidence>
<dbReference type="NCBIfam" id="TIGR00756">
    <property type="entry name" value="PPR"/>
    <property type="match status" value="1"/>
</dbReference>
<dbReference type="Pfam" id="PF13041">
    <property type="entry name" value="PPR_2"/>
    <property type="match status" value="1"/>
</dbReference>
<keyword evidence="3" id="KW-0677">Repeat</keyword>
<evidence type="ECO:0000313" key="10">
    <source>
        <dbReference type="Proteomes" id="UP000250321"/>
    </source>
</evidence>
<dbReference type="PROSITE" id="PS51375">
    <property type="entry name" value="PPR"/>
    <property type="match status" value="2"/>
</dbReference>
<dbReference type="FunFam" id="1.25.40.10:FF:000385">
    <property type="entry name" value="Pentatricopeptide repeat-containing protein mitochondrial"/>
    <property type="match status" value="1"/>
</dbReference>
<evidence type="ECO:0000256" key="3">
    <source>
        <dbReference type="ARBA" id="ARBA00022737"/>
    </source>
</evidence>
<dbReference type="AlphaFoldDB" id="A0A315A0D0"/>
<dbReference type="Proteomes" id="UP000250321">
    <property type="component" value="Unassembled WGS sequence"/>
</dbReference>
<gene>
    <name evidence="9" type="ORF">Pyn_23537</name>
</gene>
<feature type="repeat" description="TPR" evidence="6">
    <location>
        <begin position="371"/>
        <end position="404"/>
    </location>
</feature>
<protein>
    <submittedName>
        <fullName evidence="9">Pentatricopeptide repeat-containing protein</fullName>
    </submittedName>
</protein>
<dbReference type="InterPro" id="IPR002885">
    <property type="entry name" value="PPR_rpt"/>
</dbReference>
<dbReference type="PROSITE" id="PS50005">
    <property type="entry name" value="TPR"/>
    <property type="match status" value="1"/>
</dbReference>
<evidence type="ECO:0000313" key="9">
    <source>
        <dbReference type="EMBL" id="PQQ07506.1"/>
    </source>
</evidence>
<keyword evidence="5" id="KW-0496">Mitochondrion</keyword>
<dbReference type="Pfam" id="PF01535">
    <property type="entry name" value="PPR"/>
    <property type="match status" value="4"/>
</dbReference>
<organism evidence="9 10">
    <name type="scientific">Prunus yedoensis var. nudiflora</name>
    <dbReference type="NCBI Taxonomy" id="2094558"/>
    <lineage>
        <taxon>Eukaryota</taxon>
        <taxon>Viridiplantae</taxon>
        <taxon>Streptophyta</taxon>
        <taxon>Embryophyta</taxon>
        <taxon>Tracheophyta</taxon>
        <taxon>Spermatophyta</taxon>
        <taxon>Magnoliopsida</taxon>
        <taxon>eudicotyledons</taxon>
        <taxon>Gunneridae</taxon>
        <taxon>Pentapetalae</taxon>
        <taxon>rosids</taxon>
        <taxon>fabids</taxon>
        <taxon>Rosales</taxon>
        <taxon>Rosaceae</taxon>
        <taxon>Amygdaloideae</taxon>
        <taxon>Amygdaleae</taxon>
        <taxon>Prunus</taxon>
    </lineage>
</organism>
<keyword evidence="10" id="KW-1185">Reference proteome</keyword>
<evidence type="ECO:0000256" key="8">
    <source>
        <dbReference type="SAM" id="MobiDB-lite"/>
    </source>
</evidence>
<comment type="caution">
    <text evidence="9">The sequence shown here is derived from an EMBL/GenBank/DDBJ whole genome shotgun (WGS) entry which is preliminary data.</text>
</comment>